<evidence type="ECO:0000313" key="1">
    <source>
        <dbReference type="EMBL" id="VXD11887.1"/>
    </source>
</evidence>
<comment type="caution">
    <text evidence="1">The sequence shown here is derived from an EMBL/GenBank/DDBJ whole genome shotgun (WGS) entry which is preliminary data.</text>
</comment>
<sequence>MNHDPLIESIDITINPIKQSSINQPQNLDDFLDQTLIKFIDPFPFDSISHSPEIPDSLVEAMQGLIQIIAHLRSPNGAWPSHLPQTPENLIPYVTEEASEVLAAYQAYSVSTSKILPNSSDQKQYNIQPPVILFLNTLVPQLLWNLVQSNNQFMRLLTGINAEILLPNQDWTPGKLRLVASLMIQTENIQISIDLATSFLPPPLITTEAYIQSNDCSFCQNPLEVKSLLQQITHHLQDHWNPINLLINSIKTKLLYPKSQWEQSQITIEMGFQFIPDPKTSEVSPFYYSLENEQTEEDFFTHTPIQDVEYSILASISQASLLKTQIRLTDPSIIQPYIQSQIQNYGLHWLNQQKQFHNLNLSSKTISDLDLQSKDSSLIDLIQIADELVDIIYSPQSPSSLMRLQPEMPLIELSLRLLWQMVKSSYNIMQFISGIQAKVLQPGLTWQTGNLRLLAVLNAEFINDSWEIDIASSQPLKFELNPLIPNSIIQSDCHEWCRLPQSLEFLKVQIINLLETAPELKSWIKGAKVDWGNSTENLELSVSWQSGFAQLSFDFEWIPNH</sequence>
<organism evidence="1 2">
    <name type="scientific">Planktothrix paucivesiculata PCC 9631</name>
    <dbReference type="NCBI Taxonomy" id="671071"/>
    <lineage>
        <taxon>Bacteria</taxon>
        <taxon>Bacillati</taxon>
        <taxon>Cyanobacteriota</taxon>
        <taxon>Cyanophyceae</taxon>
        <taxon>Oscillatoriophycideae</taxon>
        <taxon>Oscillatoriales</taxon>
        <taxon>Microcoleaceae</taxon>
        <taxon>Planktothrix</taxon>
    </lineage>
</organism>
<accession>A0A7Z9BI01</accession>
<evidence type="ECO:0000313" key="2">
    <source>
        <dbReference type="Proteomes" id="UP000182190"/>
    </source>
</evidence>
<reference evidence="1" key="1">
    <citation type="submission" date="2019-10" db="EMBL/GenBank/DDBJ databases">
        <authorList>
            <consortium name="Genoscope - CEA"/>
            <person name="William W."/>
        </authorList>
    </citation>
    <scope>NUCLEOTIDE SEQUENCE [LARGE SCALE GENOMIC DNA]</scope>
    <source>
        <strain evidence="1">BBR_PRJEB10994</strain>
    </source>
</reference>
<dbReference type="AlphaFoldDB" id="A0A7Z9BI01"/>
<dbReference type="Proteomes" id="UP000182190">
    <property type="component" value="Unassembled WGS sequence"/>
</dbReference>
<dbReference type="OrthoDB" id="531215at2"/>
<dbReference type="EMBL" id="CZCS02000007">
    <property type="protein sequence ID" value="VXD11887.1"/>
    <property type="molecule type" value="Genomic_DNA"/>
</dbReference>
<keyword evidence="2" id="KW-1185">Reference proteome</keyword>
<dbReference type="RefSeq" id="WP_083623500.1">
    <property type="nucleotide sequence ID" value="NZ_LR735026.1"/>
</dbReference>
<protein>
    <submittedName>
        <fullName evidence="1">Uncharacterized protein</fullName>
    </submittedName>
</protein>
<gene>
    <name evidence="1" type="ORF">PL9631_1040061</name>
</gene>
<proteinExistence type="predicted"/>
<name>A0A7Z9BI01_9CYAN</name>